<evidence type="ECO:0000256" key="1">
    <source>
        <dbReference type="SAM" id="Phobius"/>
    </source>
</evidence>
<evidence type="ECO:0000313" key="3">
    <source>
        <dbReference type="Proteomes" id="UP000183750"/>
    </source>
</evidence>
<reference evidence="3" key="1">
    <citation type="submission" date="2016-10" db="EMBL/GenBank/DDBJ databases">
        <authorList>
            <person name="Varghese N."/>
            <person name="Submissions S."/>
        </authorList>
    </citation>
    <scope>NUCLEOTIDE SEQUENCE [LARGE SCALE GENOMIC DNA]</scope>
    <source>
        <strain evidence="3">DSM 16089</strain>
    </source>
</reference>
<dbReference type="RefSeq" id="WP_060925874.1">
    <property type="nucleotide sequence ID" value="NZ_FNSQ01000005.1"/>
</dbReference>
<keyword evidence="1" id="KW-0472">Membrane</keyword>
<keyword evidence="3" id="KW-1185">Reference proteome</keyword>
<name>A0A1H4MK85_9MICO</name>
<evidence type="ECO:0000313" key="2">
    <source>
        <dbReference type="EMBL" id="SEB82955.1"/>
    </source>
</evidence>
<organism evidence="2 3">
    <name type="scientific">Microbacterium hydrocarbonoxydans</name>
    <dbReference type="NCBI Taxonomy" id="273678"/>
    <lineage>
        <taxon>Bacteria</taxon>
        <taxon>Bacillati</taxon>
        <taxon>Actinomycetota</taxon>
        <taxon>Actinomycetes</taxon>
        <taxon>Micrococcales</taxon>
        <taxon>Microbacteriaceae</taxon>
        <taxon>Microbacterium</taxon>
    </lineage>
</organism>
<proteinExistence type="predicted"/>
<dbReference type="Proteomes" id="UP000183750">
    <property type="component" value="Unassembled WGS sequence"/>
</dbReference>
<keyword evidence="1" id="KW-1133">Transmembrane helix</keyword>
<sequence length="74" mass="7715">MTKRLAIILASALGALVIVATVVIVLVVNGLNASTQEADYRACLASKGIYDTSDTSDMADMAASCYEAVYGRTP</sequence>
<gene>
    <name evidence="2" type="ORF">SAMN04489807_2161</name>
</gene>
<dbReference type="AlphaFoldDB" id="A0A1H4MK85"/>
<protein>
    <submittedName>
        <fullName evidence="2">Uncharacterized protein</fullName>
    </submittedName>
</protein>
<dbReference type="EMBL" id="FNSQ01000005">
    <property type="protein sequence ID" value="SEB82955.1"/>
    <property type="molecule type" value="Genomic_DNA"/>
</dbReference>
<accession>A0A1H4MK85</accession>
<feature type="transmembrane region" description="Helical" evidence="1">
    <location>
        <begin position="6"/>
        <end position="31"/>
    </location>
</feature>
<keyword evidence="1" id="KW-0812">Transmembrane</keyword>